<evidence type="ECO:0000313" key="2">
    <source>
        <dbReference type="Proteomes" id="UP000054359"/>
    </source>
</evidence>
<reference evidence="1 2" key="1">
    <citation type="submission" date="2013-11" db="EMBL/GenBank/DDBJ databases">
        <title>Genome sequencing of Stegodyphus mimosarum.</title>
        <authorList>
            <person name="Bechsgaard J."/>
        </authorList>
    </citation>
    <scope>NUCLEOTIDE SEQUENCE [LARGE SCALE GENOMIC DNA]</scope>
</reference>
<dbReference type="AlphaFoldDB" id="A0A087UFI5"/>
<name>A0A087UFI5_STEMI</name>
<gene>
    <name evidence="1" type="ORF">X975_13882</name>
</gene>
<proteinExistence type="predicted"/>
<feature type="non-terminal residue" evidence="1">
    <location>
        <position position="1"/>
    </location>
</feature>
<sequence>ICLISKFYLCINDFKEFVMKTFPEDPAKLKVSTDAEL</sequence>
<protein>
    <submittedName>
        <fullName evidence="1">Uncharacterized protein</fullName>
    </submittedName>
</protein>
<dbReference type="Proteomes" id="UP000054359">
    <property type="component" value="Unassembled WGS sequence"/>
</dbReference>
<feature type="non-terminal residue" evidence="1">
    <location>
        <position position="37"/>
    </location>
</feature>
<evidence type="ECO:0000313" key="1">
    <source>
        <dbReference type="EMBL" id="KFM76124.1"/>
    </source>
</evidence>
<dbReference type="EMBL" id="KK119600">
    <property type="protein sequence ID" value="KFM76124.1"/>
    <property type="molecule type" value="Genomic_DNA"/>
</dbReference>
<keyword evidence="2" id="KW-1185">Reference proteome</keyword>
<organism evidence="1 2">
    <name type="scientific">Stegodyphus mimosarum</name>
    <name type="common">African social velvet spider</name>
    <dbReference type="NCBI Taxonomy" id="407821"/>
    <lineage>
        <taxon>Eukaryota</taxon>
        <taxon>Metazoa</taxon>
        <taxon>Ecdysozoa</taxon>
        <taxon>Arthropoda</taxon>
        <taxon>Chelicerata</taxon>
        <taxon>Arachnida</taxon>
        <taxon>Araneae</taxon>
        <taxon>Araneomorphae</taxon>
        <taxon>Entelegynae</taxon>
        <taxon>Eresoidea</taxon>
        <taxon>Eresidae</taxon>
        <taxon>Stegodyphus</taxon>
    </lineage>
</organism>
<accession>A0A087UFI5</accession>